<dbReference type="PANTHER" id="PTHR17490">
    <property type="entry name" value="SUA5"/>
    <property type="match status" value="1"/>
</dbReference>
<evidence type="ECO:0000256" key="6">
    <source>
        <dbReference type="ARBA" id="ARBA00022694"/>
    </source>
</evidence>
<evidence type="ECO:0000259" key="12">
    <source>
        <dbReference type="PROSITE" id="PS51163"/>
    </source>
</evidence>
<reference evidence="13" key="1">
    <citation type="journal article" date="2020" name="mSystems">
        <title>Genome- and Community-Level Interaction Insights into Carbon Utilization and Element Cycling Functions of Hydrothermarchaeota in Hydrothermal Sediment.</title>
        <authorList>
            <person name="Zhou Z."/>
            <person name="Liu Y."/>
            <person name="Xu W."/>
            <person name="Pan J."/>
            <person name="Luo Z.H."/>
            <person name="Li M."/>
        </authorList>
    </citation>
    <scope>NUCLEOTIDE SEQUENCE [LARGE SCALE GENOMIC DNA]</scope>
    <source>
        <strain evidence="13">SpSt-1233</strain>
    </source>
</reference>
<comment type="caution">
    <text evidence="13">The sequence shown here is derived from an EMBL/GenBank/DDBJ whole genome shotgun (WGS) entry which is preliminary data.</text>
</comment>
<evidence type="ECO:0000256" key="11">
    <source>
        <dbReference type="ARBA" id="ARBA00048366"/>
    </source>
</evidence>
<accession>A0A7V2ATD4</accession>
<dbReference type="Gene3D" id="3.90.870.10">
    <property type="entry name" value="DHBP synthase"/>
    <property type="match status" value="1"/>
</dbReference>
<sequence>MEKPLRGYLAESNVAGVAALLRGGGVAVLPTDTIYGLHCAASDAAAVRRIRKIKGRGSGSAFILLVSDMEMADRVVARWPRGARELLSRIWPAPLTAILPASEGIDAAPASKGTVAVRIPALRELRRCIERVGCPLVSTSVNPSGQKPLTKMSEIRREVPGLDAYISQRGRPASKPSTIVDMTAAPPRLVRQGRFSWPAG</sequence>
<dbReference type="GO" id="GO:0005524">
    <property type="term" value="F:ATP binding"/>
    <property type="evidence" value="ECO:0007669"/>
    <property type="project" value="UniProtKB-KW"/>
</dbReference>
<evidence type="ECO:0000256" key="1">
    <source>
        <dbReference type="ARBA" id="ARBA00004496"/>
    </source>
</evidence>
<evidence type="ECO:0000313" key="13">
    <source>
        <dbReference type="EMBL" id="HER42895.1"/>
    </source>
</evidence>
<dbReference type="GO" id="GO:0003725">
    <property type="term" value="F:double-stranded RNA binding"/>
    <property type="evidence" value="ECO:0007669"/>
    <property type="project" value="InterPro"/>
</dbReference>
<dbReference type="GO" id="GO:0061710">
    <property type="term" value="F:L-threonylcarbamoyladenylate synthase"/>
    <property type="evidence" value="ECO:0007669"/>
    <property type="project" value="UniProtKB-EC"/>
</dbReference>
<comment type="subcellular location">
    <subcellularLocation>
        <location evidence="1">Cytoplasm</location>
    </subcellularLocation>
</comment>
<organism evidence="13">
    <name type="scientific">Eiseniibacteriota bacterium</name>
    <dbReference type="NCBI Taxonomy" id="2212470"/>
    <lineage>
        <taxon>Bacteria</taxon>
        <taxon>Candidatus Eiseniibacteriota</taxon>
    </lineage>
</organism>
<keyword evidence="7" id="KW-0548">Nucleotidyltransferase</keyword>
<dbReference type="InterPro" id="IPR006070">
    <property type="entry name" value="Sua5-like_dom"/>
</dbReference>
<dbReference type="InterPro" id="IPR050156">
    <property type="entry name" value="TC-AMP_synthase_SUA5"/>
</dbReference>
<keyword evidence="5" id="KW-0808">Transferase</keyword>
<dbReference type="GO" id="GO:0006450">
    <property type="term" value="P:regulation of translational fidelity"/>
    <property type="evidence" value="ECO:0007669"/>
    <property type="project" value="TreeGrafter"/>
</dbReference>
<dbReference type="EMBL" id="DSEC01000027">
    <property type="protein sequence ID" value="HER42895.1"/>
    <property type="molecule type" value="Genomic_DNA"/>
</dbReference>
<evidence type="ECO:0000256" key="2">
    <source>
        <dbReference type="ARBA" id="ARBA00007663"/>
    </source>
</evidence>
<comment type="catalytic activity">
    <reaction evidence="11">
        <text>L-threonine + hydrogencarbonate + ATP = L-threonylcarbamoyladenylate + diphosphate + H2O</text>
        <dbReference type="Rhea" id="RHEA:36407"/>
        <dbReference type="ChEBI" id="CHEBI:15377"/>
        <dbReference type="ChEBI" id="CHEBI:17544"/>
        <dbReference type="ChEBI" id="CHEBI:30616"/>
        <dbReference type="ChEBI" id="CHEBI:33019"/>
        <dbReference type="ChEBI" id="CHEBI:57926"/>
        <dbReference type="ChEBI" id="CHEBI:73682"/>
        <dbReference type="EC" id="2.7.7.87"/>
    </reaction>
</comment>
<keyword evidence="6" id="KW-0819">tRNA processing</keyword>
<dbReference type="InterPro" id="IPR017945">
    <property type="entry name" value="DHBP_synth_RibB-like_a/b_dom"/>
</dbReference>
<dbReference type="NCBIfam" id="TIGR00057">
    <property type="entry name" value="L-threonylcarbamoyladenylate synthase"/>
    <property type="match status" value="1"/>
</dbReference>
<dbReference type="AlphaFoldDB" id="A0A7V2ATD4"/>
<protein>
    <recommendedName>
        <fullName evidence="10">L-threonylcarbamoyladenylate synthase</fullName>
        <ecNumber evidence="3">2.7.7.87</ecNumber>
    </recommendedName>
    <alternativeName>
        <fullName evidence="10">L-threonylcarbamoyladenylate synthase</fullName>
    </alternativeName>
</protein>
<keyword evidence="8" id="KW-0547">Nucleotide-binding</keyword>
<dbReference type="PANTHER" id="PTHR17490:SF16">
    <property type="entry name" value="THREONYLCARBAMOYL-AMP SYNTHASE"/>
    <property type="match status" value="1"/>
</dbReference>
<dbReference type="GO" id="GO:0008033">
    <property type="term" value="P:tRNA processing"/>
    <property type="evidence" value="ECO:0007669"/>
    <property type="project" value="UniProtKB-KW"/>
</dbReference>
<name>A0A7V2ATD4_UNCEI</name>
<feature type="domain" description="YrdC-like" evidence="12">
    <location>
        <begin position="11"/>
        <end position="195"/>
    </location>
</feature>
<evidence type="ECO:0000256" key="10">
    <source>
        <dbReference type="ARBA" id="ARBA00029774"/>
    </source>
</evidence>
<evidence type="ECO:0000256" key="7">
    <source>
        <dbReference type="ARBA" id="ARBA00022695"/>
    </source>
</evidence>
<evidence type="ECO:0000256" key="8">
    <source>
        <dbReference type="ARBA" id="ARBA00022741"/>
    </source>
</evidence>
<keyword evidence="4" id="KW-0963">Cytoplasm</keyword>
<dbReference type="Pfam" id="PF01300">
    <property type="entry name" value="Sua5_yciO_yrdC"/>
    <property type="match status" value="1"/>
</dbReference>
<comment type="similarity">
    <text evidence="2">Belongs to the SUA5 family.</text>
</comment>
<dbReference type="EC" id="2.7.7.87" evidence="3"/>
<proteinExistence type="inferred from homology"/>
<keyword evidence="9" id="KW-0067">ATP-binding</keyword>
<evidence type="ECO:0000256" key="5">
    <source>
        <dbReference type="ARBA" id="ARBA00022679"/>
    </source>
</evidence>
<dbReference type="GO" id="GO:0005737">
    <property type="term" value="C:cytoplasm"/>
    <property type="evidence" value="ECO:0007669"/>
    <property type="project" value="UniProtKB-SubCell"/>
</dbReference>
<dbReference type="Proteomes" id="UP000886069">
    <property type="component" value="Unassembled WGS sequence"/>
</dbReference>
<dbReference type="PROSITE" id="PS51163">
    <property type="entry name" value="YRDC"/>
    <property type="match status" value="1"/>
</dbReference>
<gene>
    <name evidence="13" type="ORF">ENO08_00350</name>
</gene>
<dbReference type="SUPFAM" id="SSF55821">
    <property type="entry name" value="YrdC/RibB"/>
    <property type="match status" value="1"/>
</dbReference>
<evidence type="ECO:0000256" key="9">
    <source>
        <dbReference type="ARBA" id="ARBA00022840"/>
    </source>
</evidence>
<dbReference type="GO" id="GO:0000049">
    <property type="term" value="F:tRNA binding"/>
    <property type="evidence" value="ECO:0007669"/>
    <property type="project" value="TreeGrafter"/>
</dbReference>
<evidence type="ECO:0000256" key="3">
    <source>
        <dbReference type="ARBA" id="ARBA00012584"/>
    </source>
</evidence>
<evidence type="ECO:0000256" key="4">
    <source>
        <dbReference type="ARBA" id="ARBA00022490"/>
    </source>
</evidence>